<dbReference type="GO" id="GO:0033309">
    <property type="term" value="C:SBF transcription complex"/>
    <property type="evidence" value="ECO:0007669"/>
    <property type="project" value="TreeGrafter"/>
</dbReference>
<feature type="region of interest" description="Disordered" evidence="3">
    <location>
        <begin position="430"/>
        <end position="469"/>
    </location>
</feature>
<proteinExistence type="predicted"/>
<dbReference type="OrthoDB" id="6718656at2759"/>
<feature type="region of interest" description="Disordered" evidence="3">
    <location>
        <begin position="730"/>
        <end position="754"/>
    </location>
</feature>
<dbReference type="STRING" id="246404.A0A507EYY3"/>
<dbReference type="EMBL" id="QEAP01000350">
    <property type="protein sequence ID" value="TPX68625.1"/>
    <property type="molecule type" value="Genomic_DNA"/>
</dbReference>
<dbReference type="PANTHER" id="PTHR43828">
    <property type="entry name" value="ASPARAGINASE"/>
    <property type="match status" value="1"/>
</dbReference>
<dbReference type="InterPro" id="IPR051642">
    <property type="entry name" value="SWI6-like"/>
</dbReference>
<evidence type="ECO:0000313" key="5">
    <source>
        <dbReference type="EMBL" id="TPX68625.1"/>
    </source>
</evidence>
<keyword evidence="1" id="KW-0677">Repeat</keyword>
<dbReference type="PROSITE" id="PS51299">
    <property type="entry name" value="HTH_APSES"/>
    <property type="match status" value="1"/>
</dbReference>
<feature type="region of interest" description="Disordered" evidence="3">
    <location>
        <begin position="332"/>
        <end position="365"/>
    </location>
</feature>
<keyword evidence="6" id="KW-1185">Reference proteome</keyword>
<feature type="region of interest" description="Disordered" evidence="3">
    <location>
        <begin position="23"/>
        <end position="81"/>
    </location>
</feature>
<evidence type="ECO:0000256" key="1">
    <source>
        <dbReference type="ARBA" id="ARBA00022737"/>
    </source>
</evidence>
<dbReference type="Gene3D" id="3.10.260.10">
    <property type="entry name" value="Transcription regulator HTH, APSES-type DNA-binding domain"/>
    <property type="match status" value="1"/>
</dbReference>
<feature type="compositionally biased region" description="Pro residues" evidence="3">
    <location>
        <begin position="497"/>
        <end position="508"/>
    </location>
</feature>
<feature type="compositionally biased region" description="Low complexity" evidence="3">
    <location>
        <begin position="123"/>
        <end position="141"/>
    </location>
</feature>
<dbReference type="InterPro" id="IPR036887">
    <property type="entry name" value="HTH_APSES_sf"/>
</dbReference>
<dbReference type="GO" id="GO:0000981">
    <property type="term" value="F:DNA-binding transcription factor activity, RNA polymerase II-specific"/>
    <property type="evidence" value="ECO:0007669"/>
    <property type="project" value="UniProtKB-ARBA"/>
</dbReference>
<organism evidence="5 6">
    <name type="scientific">Chytriomyces confervae</name>
    <dbReference type="NCBI Taxonomy" id="246404"/>
    <lineage>
        <taxon>Eukaryota</taxon>
        <taxon>Fungi</taxon>
        <taxon>Fungi incertae sedis</taxon>
        <taxon>Chytridiomycota</taxon>
        <taxon>Chytridiomycota incertae sedis</taxon>
        <taxon>Chytridiomycetes</taxon>
        <taxon>Chytridiales</taxon>
        <taxon>Chytriomycetaceae</taxon>
        <taxon>Chytriomyces</taxon>
    </lineage>
</organism>
<dbReference type="GO" id="GO:0030907">
    <property type="term" value="C:MBF transcription complex"/>
    <property type="evidence" value="ECO:0007669"/>
    <property type="project" value="TreeGrafter"/>
</dbReference>
<feature type="compositionally biased region" description="Low complexity" evidence="3">
    <location>
        <begin position="37"/>
        <end position="54"/>
    </location>
</feature>
<comment type="caution">
    <text evidence="5">The sequence shown here is derived from an EMBL/GenBank/DDBJ whole genome shotgun (WGS) entry which is preliminary data.</text>
</comment>
<evidence type="ECO:0000256" key="2">
    <source>
        <dbReference type="ARBA" id="ARBA00023043"/>
    </source>
</evidence>
<dbReference type="InterPro" id="IPR003163">
    <property type="entry name" value="Tscrpt_reg_HTH_APSES-type"/>
</dbReference>
<feature type="compositionally biased region" description="Polar residues" evidence="3">
    <location>
        <begin position="113"/>
        <end position="122"/>
    </location>
</feature>
<feature type="compositionally biased region" description="Basic residues" evidence="3">
    <location>
        <begin position="514"/>
        <end position="526"/>
    </location>
</feature>
<evidence type="ECO:0000256" key="3">
    <source>
        <dbReference type="SAM" id="MobiDB-lite"/>
    </source>
</evidence>
<reference evidence="5 6" key="1">
    <citation type="journal article" date="2019" name="Sci. Rep.">
        <title>Comparative genomics of chytrid fungi reveal insights into the obligate biotrophic and pathogenic lifestyle of Synchytrium endobioticum.</title>
        <authorList>
            <person name="van de Vossenberg B.T.L.H."/>
            <person name="Warris S."/>
            <person name="Nguyen H.D.T."/>
            <person name="van Gent-Pelzer M.P.E."/>
            <person name="Joly D.L."/>
            <person name="van de Geest H.C."/>
            <person name="Bonants P.J.M."/>
            <person name="Smith D.S."/>
            <person name="Levesque C.A."/>
            <person name="van der Lee T.A.J."/>
        </authorList>
    </citation>
    <scope>NUCLEOTIDE SEQUENCE [LARGE SCALE GENOMIC DNA]</scope>
    <source>
        <strain evidence="5 6">CBS 675.73</strain>
    </source>
</reference>
<feature type="domain" description="HTH APSES-type" evidence="4">
    <location>
        <begin position="761"/>
        <end position="861"/>
    </location>
</feature>
<dbReference type="GO" id="GO:0003677">
    <property type="term" value="F:DNA binding"/>
    <property type="evidence" value="ECO:0007669"/>
    <property type="project" value="InterPro"/>
</dbReference>
<dbReference type="Proteomes" id="UP000320333">
    <property type="component" value="Unassembled WGS sequence"/>
</dbReference>
<gene>
    <name evidence="5" type="ORF">CcCBS67573_g07132</name>
</gene>
<keyword evidence="2" id="KW-0040">ANK repeat</keyword>
<dbReference type="SUPFAM" id="SSF54616">
    <property type="entry name" value="DNA-binding domain of Mlu1-box binding protein MBP1"/>
    <property type="match status" value="1"/>
</dbReference>
<evidence type="ECO:0000313" key="6">
    <source>
        <dbReference type="Proteomes" id="UP000320333"/>
    </source>
</evidence>
<dbReference type="SMART" id="SM01252">
    <property type="entry name" value="KilA-N"/>
    <property type="match status" value="1"/>
</dbReference>
<name>A0A507EYY3_9FUNG</name>
<accession>A0A507EYY3</accession>
<sequence length="861" mass="92040">MQQEDGDDSLTLAVDADGITVDLPLDQSEAYPFDMLQSPSPSDSQPPWRSNSDGSDSKKDDDNTDWAMPKQSPESPHQIHLPFSSCFRQDSKLFSFPSISIPLALDGDPFAPTSDSTASASELTPPFASLSTSPSPSAHSFSAATTAIPLNITTPPTVNIDTHFISPELSPSLVHIDPVDGLFLDPSAAASAAAAFANKSTHQPRNSSLIPTYPFSDSMSCISSEQEDDSDEDEVLFLDQTMRDATDMDPAAEEDVTMDDSMCSDFGESLQAPFGVTSRSAEYNAAYLDEPVRSVFESNDTFRNSEGDMGTANANQTNHLNYPEMFAMEDVANESSGSSSSSSSYSESDAYESDSERKKRSASKLSKLQKRALLLSSASGDPLFSPKTNSQSKKIKLVLRRDAAKNDMATLSASVSDSIRQSGVDLCGATPLSASAPGMRTRGKPTSSSMDATAGNDPKPERVMKKRGRRPGTTVIDGRVVLKSELHLMELGDLLLPPSPPPPPPMVPKPSRISSRRSSFKSTRKGSLKLSLPQLLETLHNSDLKSLVALETQSLTAGSSVVGSLPTAIDQSMCGNDRMKSEDNSVTIDDSAASGESVAIDMSDDLSTSSMFDESETRTDDSTQFEVDAELISGDQSVNYSESFDANDVAPALVGPQLSEETTSSSHAAILASATIFNPLRRSRSLKVAPSKQKCSRKDSVISANKLRTMDGGALSEGVAISAESVHMLDSSSPPLSTRAHSSSSSTGAPTATGNGVSPHISLAMYSKVQVWEFHISGIGVMRRVSDGWFNCTHILRLAGFGEKSKRTKILERIVETGMAEKIQGGVGKYQGTWIPFERALKMAQEYGVAGKLAPLFEIPV</sequence>
<dbReference type="AlphaFoldDB" id="A0A507EYY3"/>
<feature type="region of interest" description="Disordered" evidence="3">
    <location>
        <begin position="112"/>
        <end position="141"/>
    </location>
</feature>
<dbReference type="Pfam" id="PF04383">
    <property type="entry name" value="KilA-N"/>
    <property type="match status" value="1"/>
</dbReference>
<dbReference type="InterPro" id="IPR018004">
    <property type="entry name" value="KilA/APSES_HTH"/>
</dbReference>
<protein>
    <recommendedName>
        <fullName evidence="4">HTH APSES-type domain-containing protein</fullName>
    </recommendedName>
</protein>
<dbReference type="PANTHER" id="PTHR43828:SF3">
    <property type="entry name" value="CHROMO DOMAIN-CONTAINING PROTEIN"/>
    <property type="match status" value="1"/>
</dbReference>
<feature type="region of interest" description="Disordered" evidence="3">
    <location>
        <begin position="496"/>
        <end position="526"/>
    </location>
</feature>
<feature type="compositionally biased region" description="Low complexity" evidence="3">
    <location>
        <begin position="731"/>
        <end position="753"/>
    </location>
</feature>
<evidence type="ECO:0000259" key="4">
    <source>
        <dbReference type="PROSITE" id="PS51299"/>
    </source>
</evidence>
<feature type="compositionally biased region" description="Low complexity" evidence="3">
    <location>
        <begin position="334"/>
        <end position="348"/>
    </location>
</feature>